<accession>D2VWT7</accession>
<keyword evidence="2" id="KW-1185">Reference proteome</keyword>
<organism evidence="2">
    <name type="scientific">Naegleria gruberi</name>
    <name type="common">Amoeba</name>
    <dbReference type="NCBI Taxonomy" id="5762"/>
    <lineage>
        <taxon>Eukaryota</taxon>
        <taxon>Discoba</taxon>
        <taxon>Heterolobosea</taxon>
        <taxon>Tetramitia</taxon>
        <taxon>Eutetramitia</taxon>
        <taxon>Vahlkampfiidae</taxon>
        <taxon>Naegleria</taxon>
    </lineage>
</organism>
<dbReference type="RefSeq" id="XP_002671496.1">
    <property type="nucleotide sequence ID" value="XM_002671450.1"/>
</dbReference>
<dbReference type="Proteomes" id="UP000006671">
    <property type="component" value="Unassembled WGS sequence"/>
</dbReference>
<dbReference type="InParanoid" id="D2VWT7"/>
<name>D2VWT7_NAEGR</name>
<dbReference type="AlphaFoldDB" id="D2VWT7"/>
<evidence type="ECO:0000313" key="2">
    <source>
        <dbReference type="Proteomes" id="UP000006671"/>
    </source>
</evidence>
<dbReference type="GeneID" id="8858622"/>
<sequence length="321" mass="37114">MSKPIFPTRTKRSPLPLHTRSIIFPPHTLLKNSVLAMHANQQTFSILSVNSYLLSISQVKNTNMIYMKEFKLTNPVVSISSAAFIDEDSLVIFNKGKGRFERWNLSRDIKVQVAWNFPIPSEKQNSMKWCIDHHDNQMFLYVDKGITVLSLSDGKEIGKILNPPQKISHMQMNKMNSNQIISISSKAEICYIDKKTFETSSTINVEQMMLNKLKRTTIHQVKSVAQDECGYIYLAVDWYYPMIQAHSGMYDSVFYLVTLKDNMIILEDKLIEFKTAFIGFDNRSKLLLRANGDMLHFIRLKEFTLFESCCEIFSDITCVFE</sequence>
<dbReference type="KEGG" id="ngr:NAEGRDRAFT_73500"/>
<evidence type="ECO:0000313" key="1">
    <source>
        <dbReference type="EMBL" id="EFC38752.1"/>
    </source>
</evidence>
<dbReference type="InterPro" id="IPR015943">
    <property type="entry name" value="WD40/YVTN_repeat-like_dom_sf"/>
</dbReference>
<reference evidence="1 2" key="1">
    <citation type="journal article" date="2010" name="Cell">
        <title>The genome of Naegleria gruberi illuminates early eukaryotic versatility.</title>
        <authorList>
            <person name="Fritz-Laylin L.K."/>
            <person name="Prochnik S.E."/>
            <person name="Ginger M.L."/>
            <person name="Dacks J.B."/>
            <person name="Carpenter M.L."/>
            <person name="Field M.C."/>
            <person name="Kuo A."/>
            <person name="Paredez A."/>
            <person name="Chapman J."/>
            <person name="Pham J."/>
            <person name="Shu S."/>
            <person name="Neupane R."/>
            <person name="Cipriano M."/>
            <person name="Mancuso J."/>
            <person name="Tu H."/>
            <person name="Salamov A."/>
            <person name="Lindquist E."/>
            <person name="Shapiro H."/>
            <person name="Lucas S."/>
            <person name="Grigoriev I.V."/>
            <person name="Cande W.Z."/>
            <person name="Fulton C."/>
            <person name="Rokhsar D.S."/>
            <person name="Dawson S.C."/>
        </authorList>
    </citation>
    <scope>NUCLEOTIDE SEQUENCE [LARGE SCALE GENOMIC DNA]</scope>
    <source>
        <strain evidence="1 2">NEG-M</strain>
    </source>
</reference>
<dbReference type="VEuPathDB" id="AmoebaDB:NAEGRDRAFT_73500"/>
<dbReference type="InterPro" id="IPR036322">
    <property type="entry name" value="WD40_repeat_dom_sf"/>
</dbReference>
<dbReference type="EMBL" id="GG738905">
    <property type="protein sequence ID" value="EFC38752.1"/>
    <property type="molecule type" value="Genomic_DNA"/>
</dbReference>
<protein>
    <submittedName>
        <fullName evidence="1">Predicted protein</fullName>
    </submittedName>
</protein>
<gene>
    <name evidence="1" type="ORF">NAEGRDRAFT_73500</name>
</gene>
<dbReference type="Gene3D" id="2.130.10.10">
    <property type="entry name" value="YVTN repeat-like/Quinoprotein amine dehydrogenase"/>
    <property type="match status" value="1"/>
</dbReference>
<proteinExistence type="predicted"/>
<dbReference type="SUPFAM" id="SSF50978">
    <property type="entry name" value="WD40 repeat-like"/>
    <property type="match status" value="1"/>
</dbReference>